<comment type="similarity">
    <text evidence="1 7">Belongs to the cytochrome P450 family.</text>
</comment>
<keyword evidence="5 7" id="KW-0408">Iron</keyword>
<dbReference type="InterPro" id="IPR002401">
    <property type="entry name" value="Cyt_P450_E_grp-I"/>
</dbReference>
<dbReference type="InterPro" id="IPR050196">
    <property type="entry name" value="Cytochrome_P450_Monoox"/>
</dbReference>
<evidence type="ECO:0000256" key="4">
    <source>
        <dbReference type="ARBA" id="ARBA00023002"/>
    </source>
</evidence>
<dbReference type="Proteomes" id="UP001305521">
    <property type="component" value="Chromosome"/>
</dbReference>
<protein>
    <submittedName>
        <fullName evidence="8">Cytochrome P450</fullName>
    </submittedName>
</protein>
<dbReference type="PRINTS" id="PR00385">
    <property type="entry name" value="P450"/>
</dbReference>
<sequence>MKRLSLQPPIIEEAGPGWLIPAHPEPLAKGPGGLRLAMMARHSLIGVWTADSYAARDFAYRLLRRQVCVFNDPASIKAVFVAGADRFERKGAMMRRALAPLLGDGLFISDGETWRRRRPLVADIAHKTQVPFYAPMMTGAVTDMLAGWHEGEAISLLPAMAELTAQIIARSIFGTRLGAEALSGIVHGFGRYQAGIDSFNLPFFLGAAEGWPVGRGRALRAAIAEVHGVVEHVITEHVAGRGEHGSMVDMLVRRMQRSPELGLDVQALRNEAATIFMAGHETTAATLTWAFYLLAKAPWAEASLHAELDAVLGGREPTADDVANLPYARAVIEETLRLYPPVPILPRQAREATQVGDIAVEKDALVLVVPWILHRSPDLWEQPMHFRPERFLEGPAPVPYSYIPFSAGPRICAGLNFGLTEAILCLAMVARAFRLRLAPGFTADPVCRLSLRPQHPITVRLERRG</sequence>
<evidence type="ECO:0000256" key="5">
    <source>
        <dbReference type="ARBA" id="ARBA00023004"/>
    </source>
</evidence>
<dbReference type="PROSITE" id="PS00086">
    <property type="entry name" value="CYTOCHROME_P450"/>
    <property type="match status" value="1"/>
</dbReference>
<reference evidence="8 9" key="1">
    <citation type="submission" date="2023-11" db="EMBL/GenBank/DDBJ databases">
        <title>Arctic aerobic anoxygenic photoheterotroph Sediminicoccus rosea KRV36 adapts its photosynthesis to long days of polar summer.</title>
        <authorList>
            <person name="Tomasch J."/>
            <person name="Kopejtka K."/>
            <person name="Bily T."/>
            <person name="Gardiner A.T."/>
            <person name="Gardian Z."/>
            <person name="Shivaramu S."/>
            <person name="Koblizek M."/>
            <person name="Engelhardt F."/>
            <person name="Kaftan D."/>
        </authorList>
    </citation>
    <scope>NUCLEOTIDE SEQUENCE [LARGE SCALE GENOMIC DNA]</scope>
    <source>
        <strain evidence="8 9">R-30</strain>
    </source>
</reference>
<accession>A0ABZ0PJ96</accession>
<gene>
    <name evidence="8" type="ORF">R9Z33_01010</name>
</gene>
<dbReference type="RefSeq" id="WP_318649437.1">
    <property type="nucleotide sequence ID" value="NZ_CP137852.1"/>
</dbReference>
<dbReference type="EMBL" id="CP137852">
    <property type="protein sequence ID" value="WPB85467.1"/>
    <property type="molecule type" value="Genomic_DNA"/>
</dbReference>
<evidence type="ECO:0000313" key="9">
    <source>
        <dbReference type="Proteomes" id="UP001305521"/>
    </source>
</evidence>
<keyword evidence="6 7" id="KW-0503">Monooxygenase</keyword>
<dbReference type="InterPro" id="IPR036396">
    <property type="entry name" value="Cyt_P450_sf"/>
</dbReference>
<keyword evidence="4 7" id="KW-0560">Oxidoreductase</keyword>
<proteinExistence type="inferred from homology"/>
<organism evidence="8 9">
    <name type="scientific">Sediminicoccus rosea</name>
    <dbReference type="NCBI Taxonomy" id="1225128"/>
    <lineage>
        <taxon>Bacteria</taxon>
        <taxon>Pseudomonadati</taxon>
        <taxon>Pseudomonadota</taxon>
        <taxon>Alphaproteobacteria</taxon>
        <taxon>Acetobacterales</taxon>
        <taxon>Roseomonadaceae</taxon>
        <taxon>Sediminicoccus</taxon>
    </lineage>
</organism>
<evidence type="ECO:0000256" key="7">
    <source>
        <dbReference type="RuleBase" id="RU000461"/>
    </source>
</evidence>
<evidence type="ECO:0000256" key="6">
    <source>
        <dbReference type="ARBA" id="ARBA00023033"/>
    </source>
</evidence>
<evidence type="ECO:0000256" key="2">
    <source>
        <dbReference type="ARBA" id="ARBA00022617"/>
    </source>
</evidence>
<dbReference type="Pfam" id="PF00067">
    <property type="entry name" value="p450"/>
    <property type="match status" value="1"/>
</dbReference>
<dbReference type="InterPro" id="IPR001128">
    <property type="entry name" value="Cyt_P450"/>
</dbReference>
<evidence type="ECO:0000256" key="3">
    <source>
        <dbReference type="ARBA" id="ARBA00022723"/>
    </source>
</evidence>
<keyword evidence="3 7" id="KW-0479">Metal-binding</keyword>
<evidence type="ECO:0000313" key="8">
    <source>
        <dbReference type="EMBL" id="WPB85467.1"/>
    </source>
</evidence>
<dbReference type="SUPFAM" id="SSF48264">
    <property type="entry name" value="Cytochrome P450"/>
    <property type="match status" value="1"/>
</dbReference>
<dbReference type="Gene3D" id="1.10.630.10">
    <property type="entry name" value="Cytochrome P450"/>
    <property type="match status" value="1"/>
</dbReference>
<dbReference type="PANTHER" id="PTHR24291:SF50">
    <property type="entry name" value="BIFUNCTIONAL ALBAFLAVENONE MONOOXYGENASE_TERPENE SYNTHASE"/>
    <property type="match status" value="1"/>
</dbReference>
<name>A0ABZ0PJ96_9PROT</name>
<dbReference type="PANTHER" id="PTHR24291">
    <property type="entry name" value="CYTOCHROME P450 FAMILY 4"/>
    <property type="match status" value="1"/>
</dbReference>
<keyword evidence="9" id="KW-1185">Reference proteome</keyword>
<evidence type="ECO:0000256" key="1">
    <source>
        <dbReference type="ARBA" id="ARBA00010617"/>
    </source>
</evidence>
<dbReference type="InterPro" id="IPR017972">
    <property type="entry name" value="Cyt_P450_CS"/>
</dbReference>
<keyword evidence="2 7" id="KW-0349">Heme</keyword>
<dbReference type="PRINTS" id="PR00463">
    <property type="entry name" value="EP450I"/>
</dbReference>